<gene>
    <name evidence="2" type="ORF">BRAN1462_LOCUS10670</name>
</gene>
<feature type="compositionally biased region" description="Low complexity" evidence="1">
    <location>
        <begin position="179"/>
        <end position="188"/>
    </location>
</feature>
<name>A0A7S2IQJ6_9DINO</name>
<dbReference type="EMBL" id="HBGW01016808">
    <property type="protein sequence ID" value="CAD9524895.1"/>
    <property type="molecule type" value="Transcribed_RNA"/>
</dbReference>
<protein>
    <submittedName>
        <fullName evidence="2">Uncharacterized protein</fullName>
    </submittedName>
</protein>
<sequence length="225" mass="23083">MESVFESAQLLPERGLSLDSLAYSVTTRATGVTGLLPLGTSHAGASVGVQRLALSRPTAEAAVQTEATMTEPVVQTDIPLAAACEAGTQTEAPVECDVCRHRRPPLPQRPSDQPPLGALLLSRGKSGQGVASKLRDTPRVGKNPAPRLTSQPASQPASPALRRSPKASSGQPARRAQSAGVAGRANARGAGGVGAGALWAKSCGEEALQAAQPMTGARLAEWYPL</sequence>
<feature type="region of interest" description="Disordered" evidence="1">
    <location>
        <begin position="101"/>
        <end position="192"/>
    </location>
</feature>
<evidence type="ECO:0000313" key="2">
    <source>
        <dbReference type="EMBL" id="CAD9524895.1"/>
    </source>
</evidence>
<dbReference type="AlphaFoldDB" id="A0A7S2IQJ6"/>
<organism evidence="2">
    <name type="scientific">Zooxanthella nutricula</name>
    <dbReference type="NCBI Taxonomy" id="1333877"/>
    <lineage>
        <taxon>Eukaryota</taxon>
        <taxon>Sar</taxon>
        <taxon>Alveolata</taxon>
        <taxon>Dinophyceae</taxon>
        <taxon>Peridiniales</taxon>
        <taxon>Peridiniales incertae sedis</taxon>
        <taxon>Zooxanthella</taxon>
    </lineage>
</organism>
<proteinExistence type="predicted"/>
<feature type="compositionally biased region" description="Polar residues" evidence="1">
    <location>
        <begin position="148"/>
        <end position="157"/>
    </location>
</feature>
<reference evidence="2" key="1">
    <citation type="submission" date="2021-01" db="EMBL/GenBank/DDBJ databases">
        <authorList>
            <person name="Corre E."/>
            <person name="Pelletier E."/>
            <person name="Niang G."/>
            <person name="Scheremetjew M."/>
            <person name="Finn R."/>
            <person name="Kale V."/>
            <person name="Holt S."/>
            <person name="Cochrane G."/>
            <person name="Meng A."/>
            <person name="Brown T."/>
            <person name="Cohen L."/>
        </authorList>
    </citation>
    <scope>NUCLEOTIDE SEQUENCE</scope>
    <source>
        <strain evidence="2">RCC3387</strain>
    </source>
</reference>
<accession>A0A7S2IQJ6</accession>
<evidence type="ECO:0000256" key="1">
    <source>
        <dbReference type="SAM" id="MobiDB-lite"/>
    </source>
</evidence>